<accession>A0A0B6ZLI3</accession>
<evidence type="ECO:0000256" key="1">
    <source>
        <dbReference type="SAM" id="Phobius"/>
    </source>
</evidence>
<keyword evidence="2" id="KW-0732">Signal</keyword>
<dbReference type="PANTHER" id="PTHR14859:SF16">
    <property type="entry name" value="ENDONUCLEASE_EXONUCLEASE_PHOSPHATASE DOMAIN-CONTAINING PROTEIN"/>
    <property type="match status" value="1"/>
</dbReference>
<dbReference type="Gene3D" id="3.60.10.10">
    <property type="entry name" value="Endonuclease/exonuclease/phosphatase"/>
    <property type="match status" value="1"/>
</dbReference>
<keyword evidence="1" id="KW-0472">Membrane</keyword>
<dbReference type="InterPro" id="IPR005135">
    <property type="entry name" value="Endo/exonuclease/phosphatase"/>
</dbReference>
<dbReference type="InterPro" id="IPR051916">
    <property type="entry name" value="GPI-anchor_lipid_remodeler"/>
</dbReference>
<evidence type="ECO:0000259" key="3">
    <source>
        <dbReference type="Pfam" id="PF03372"/>
    </source>
</evidence>
<reference evidence="4" key="1">
    <citation type="submission" date="2014-12" db="EMBL/GenBank/DDBJ databases">
        <title>Insight into the proteome of Arion vulgaris.</title>
        <authorList>
            <person name="Aradska J."/>
            <person name="Bulat T."/>
            <person name="Smidak R."/>
            <person name="Sarate P."/>
            <person name="Gangsoo J."/>
            <person name="Sialana F."/>
            <person name="Bilban M."/>
            <person name="Lubec G."/>
        </authorList>
    </citation>
    <scope>NUCLEOTIDE SEQUENCE</scope>
    <source>
        <tissue evidence="4">Skin</tissue>
    </source>
</reference>
<dbReference type="SUPFAM" id="SSF56219">
    <property type="entry name" value="DNase I-like"/>
    <property type="match status" value="1"/>
</dbReference>
<dbReference type="GO" id="GO:0003824">
    <property type="term" value="F:catalytic activity"/>
    <property type="evidence" value="ECO:0007669"/>
    <property type="project" value="InterPro"/>
</dbReference>
<dbReference type="InterPro" id="IPR036691">
    <property type="entry name" value="Endo/exonu/phosph_ase_sf"/>
</dbReference>
<keyword evidence="1" id="KW-0812">Transmembrane</keyword>
<sequence length="482" mass="55409">MIKLGLTYCLFQILFCNFESYSHAVNITVGTCNLWNVMFNWRTRIEHISDIIRENDIDVMAFQEVRVTTKDNSEMYLSQLDHFNVFLPEYKWYVTKPAGSVTRNKDVYRTEWNQEGLGVLSRKQIISSVAINITNINNLDTNPRIALHVKIRVGPSFKDTVNVIVVHFSYHRSQQCWNAIDILRIVKDHQLENVIILGDFNAYADYESPVNLFTSRRNSVCLVSSEINSHRRLFKDAWLLSGKQPFEGLTFSNMPSPGLQSRPDRILVSRNITVVHTKQAGNGIDYKKYYNTSVIISRAKSLLATSFDAFIGRSGYSCFQDCGPHGSCRCGICVSGGNQQNCNTPDCYECNIFKFILFLTIIIPFGINLIILFFSILKILVVSAKIRSDDILDILGYKCCLFNLNLFSFPVMSRRYKTKINKFFFLCKLPPILLLILMLISALSMLLLFKYLFEDSIQLVYALLPEEMFPSDHLIVLAKLRW</sequence>
<feature type="signal peptide" evidence="2">
    <location>
        <begin position="1"/>
        <end position="24"/>
    </location>
</feature>
<evidence type="ECO:0000313" key="4">
    <source>
        <dbReference type="EMBL" id="CEK68736.1"/>
    </source>
</evidence>
<feature type="transmembrane region" description="Helical" evidence="1">
    <location>
        <begin position="355"/>
        <end position="382"/>
    </location>
</feature>
<gene>
    <name evidence="4" type="primary">ORF67488</name>
</gene>
<dbReference type="PANTHER" id="PTHR14859">
    <property type="entry name" value="CALCOFLUOR WHITE HYPERSENSITIVE PROTEIN PRECURSOR"/>
    <property type="match status" value="1"/>
</dbReference>
<feature type="chain" id="PRO_5002127010" description="Endonuclease/exonuclease/phosphatase domain-containing protein" evidence="2">
    <location>
        <begin position="25"/>
        <end position="482"/>
    </location>
</feature>
<name>A0A0B6ZLI3_9EUPU</name>
<dbReference type="AlphaFoldDB" id="A0A0B6ZLI3"/>
<protein>
    <recommendedName>
        <fullName evidence="3">Endonuclease/exonuclease/phosphatase domain-containing protein</fullName>
    </recommendedName>
</protein>
<dbReference type="Pfam" id="PF03372">
    <property type="entry name" value="Exo_endo_phos"/>
    <property type="match status" value="1"/>
</dbReference>
<dbReference type="EMBL" id="HACG01021871">
    <property type="protein sequence ID" value="CEK68736.1"/>
    <property type="molecule type" value="Transcribed_RNA"/>
</dbReference>
<organism evidence="4">
    <name type="scientific">Arion vulgaris</name>
    <dbReference type="NCBI Taxonomy" id="1028688"/>
    <lineage>
        <taxon>Eukaryota</taxon>
        <taxon>Metazoa</taxon>
        <taxon>Spiralia</taxon>
        <taxon>Lophotrochozoa</taxon>
        <taxon>Mollusca</taxon>
        <taxon>Gastropoda</taxon>
        <taxon>Heterobranchia</taxon>
        <taxon>Euthyneura</taxon>
        <taxon>Panpulmonata</taxon>
        <taxon>Eupulmonata</taxon>
        <taxon>Stylommatophora</taxon>
        <taxon>Helicina</taxon>
        <taxon>Arionoidea</taxon>
        <taxon>Arionidae</taxon>
        <taxon>Arion</taxon>
    </lineage>
</organism>
<keyword evidence="1" id="KW-1133">Transmembrane helix</keyword>
<feature type="transmembrane region" description="Helical" evidence="1">
    <location>
        <begin position="432"/>
        <end position="453"/>
    </location>
</feature>
<evidence type="ECO:0000256" key="2">
    <source>
        <dbReference type="SAM" id="SignalP"/>
    </source>
</evidence>
<dbReference type="GO" id="GO:0006506">
    <property type="term" value="P:GPI anchor biosynthetic process"/>
    <property type="evidence" value="ECO:0007669"/>
    <property type="project" value="TreeGrafter"/>
</dbReference>
<dbReference type="GO" id="GO:0016020">
    <property type="term" value="C:membrane"/>
    <property type="evidence" value="ECO:0007669"/>
    <property type="project" value="GOC"/>
</dbReference>
<feature type="domain" description="Endonuclease/exonuclease/phosphatase" evidence="3">
    <location>
        <begin position="35"/>
        <end position="277"/>
    </location>
</feature>
<proteinExistence type="predicted"/>
<dbReference type="GO" id="GO:0005783">
    <property type="term" value="C:endoplasmic reticulum"/>
    <property type="evidence" value="ECO:0007669"/>
    <property type="project" value="TreeGrafter"/>
</dbReference>